<dbReference type="InterPro" id="IPR037138">
    <property type="entry name" value="His_deacetylse_dom_sf"/>
</dbReference>
<evidence type="ECO:0000313" key="5">
    <source>
        <dbReference type="Proteomes" id="UP000520814"/>
    </source>
</evidence>
<keyword evidence="2 4" id="KW-0378">Hydrolase</keyword>
<comment type="caution">
    <text evidence="4">The sequence shown here is derived from an EMBL/GenBank/DDBJ whole genome shotgun (WGS) entry which is preliminary data.</text>
</comment>
<dbReference type="Proteomes" id="UP000520814">
    <property type="component" value="Unassembled WGS sequence"/>
</dbReference>
<reference evidence="4 5" key="1">
    <citation type="submission" date="2020-08" db="EMBL/GenBank/DDBJ databases">
        <title>Genomic Encyclopedia of Type Strains, Phase IV (KMG-IV): sequencing the most valuable type-strain genomes for metagenomic binning, comparative biology and taxonomic classification.</title>
        <authorList>
            <person name="Goeker M."/>
        </authorList>
    </citation>
    <scope>NUCLEOTIDE SEQUENCE [LARGE SCALE GENOMIC DNA]</scope>
    <source>
        <strain evidence="4 5">DSM 23562</strain>
    </source>
</reference>
<evidence type="ECO:0000259" key="3">
    <source>
        <dbReference type="Pfam" id="PF00850"/>
    </source>
</evidence>
<dbReference type="CDD" id="cd09993">
    <property type="entry name" value="HDAC_classIV"/>
    <property type="match status" value="1"/>
</dbReference>
<evidence type="ECO:0000313" key="4">
    <source>
        <dbReference type="EMBL" id="MBB6048633.1"/>
    </source>
</evidence>
<dbReference type="SUPFAM" id="SSF52768">
    <property type="entry name" value="Arginase/deacetylase"/>
    <property type="match status" value="1"/>
</dbReference>
<dbReference type="EMBL" id="JACHGW010000001">
    <property type="protein sequence ID" value="MBB6048633.1"/>
    <property type="molecule type" value="Genomic_DNA"/>
</dbReference>
<dbReference type="AlphaFoldDB" id="A0A7W9W4L3"/>
<dbReference type="InterPro" id="IPR044150">
    <property type="entry name" value="HDAC_classIV"/>
</dbReference>
<organism evidence="4 5">
    <name type="scientific">Armatimonas rosea</name>
    <dbReference type="NCBI Taxonomy" id="685828"/>
    <lineage>
        <taxon>Bacteria</taxon>
        <taxon>Bacillati</taxon>
        <taxon>Armatimonadota</taxon>
        <taxon>Armatimonadia</taxon>
        <taxon>Armatimonadales</taxon>
        <taxon>Armatimonadaceae</taxon>
        <taxon>Armatimonas</taxon>
    </lineage>
</organism>
<dbReference type="PRINTS" id="PR01270">
    <property type="entry name" value="HDASUPER"/>
</dbReference>
<dbReference type="GO" id="GO:0040029">
    <property type="term" value="P:epigenetic regulation of gene expression"/>
    <property type="evidence" value="ECO:0007669"/>
    <property type="project" value="TreeGrafter"/>
</dbReference>
<evidence type="ECO:0000256" key="1">
    <source>
        <dbReference type="ARBA" id="ARBA00005947"/>
    </source>
</evidence>
<name>A0A7W9W4L3_ARMRO</name>
<dbReference type="PANTHER" id="PTHR10625:SF23">
    <property type="entry name" value="HISTONE DEACETYLASE 11"/>
    <property type="match status" value="1"/>
</dbReference>
<dbReference type="Pfam" id="PF00850">
    <property type="entry name" value="Hist_deacetyl"/>
    <property type="match status" value="1"/>
</dbReference>
<dbReference type="InterPro" id="IPR000286">
    <property type="entry name" value="HDACs"/>
</dbReference>
<keyword evidence="5" id="KW-1185">Reference proteome</keyword>
<accession>A0A7W9W4L3</accession>
<comment type="similarity">
    <text evidence="1">Belongs to the histone deacetylase family.</text>
</comment>
<dbReference type="InterPro" id="IPR023801">
    <property type="entry name" value="His_deacetylse_dom"/>
</dbReference>
<dbReference type="InterPro" id="IPR023696">
    <property type="entry name" value="Ureohydrolase_dom_sf"/>
</dbReference>
<protein>
    <submittedName>
        <fullName evidence="4">Histone deacetylase 11</fullName>
        <ecNumber evidence="4">3.5.1.98</ecNumber>
    </submittedName>
</protein>
<evidence type="ECO:0000256" key="2">
    <source>
        <dbReference type="ARBA" id="ARBA00022801"/>
    </source>
</evidence>
<dbReference type="EC" id="3.5.1.98" evidence="4"/>
<dbReference type="Gene3D" id="3.40.800.20">
    <property type="entry name" value="Histone deacetylase domain"/>
    <property type="match status" value="1"/>
</dbReference>
<dbReference type="PANTHER" id="PTHR10625">
    <property type="entry name" value="HISTONE DEACETYLASE HDAC1-RELATED"/>
    <property type="match status" value="1"/>
</dbReference>
<proteinExistence type="inferred from homology"/>
<dbReference type="RefSeq" id="WP_184192269.1">
    <property type="nucleotide sequence ID" value="NZ_JACHGW010000001.1"/>
</dbReference>
<gene>
    <name evidence="4" type="ORF">HNQ39_000395</name>
</gene>
<sequence length="312" mass="34275">MRAVYSPRFDINFFGLEKLHPFDAKKYSRAWALVPELHKDALTVTEPVSNADLLRVHSEAYLASLRHAHNLARALELPIIGGLPVKLTELAVLNPMRFGVAATILAARTAVAERERVFSLSGGYHHAKPDQGEGFCVFNDIAVAIAVLRAEGLTGEIASIDLDAHMGNGVAHCFLDDRSVWLFDMFNAYRYPYSDAVARMRLDWPIPLQDGTAGPLYLNLLQTNLPEFLETVASMGEIALAIYNAGTDPFENDALGGLRLTEPEMLERDLFVLRTLHDLNLPTIVLPSGGYSDASHRLIARTLLAVAGEATL</sequence>
<feature type="domain" description="Histone deacetylase" evidence="3">
    <location>
        <begin position="20"/>
        <end position="303"/>
    </location>
</feature>
<dbReference type="GO" id="GO:0141221">
    <property type="term" value="F:histone deacetylase activity, hydrolytic mechanism"/>
    <property type="evidence" value="ECO:0007669"/>
    <property type="project" value="UniProtKB-EC"/>
</dbReference>